<proteinExistence type="predicted"/>
<gene>
    <name evidence="3" type="ORF">SAMN05421820_10584</name>
</gene>
<feature type="transmembrane region" description="Helical" evidence="1">
    <location>
        <begin position="110"/>
        <end position="129"/>
    </location>
</feature>
<dbReference type="EMBL" id="FNGY01000005">
    <property type="protein sequence ID" value="SDM80330.1"/>
    <property type="molecule type" value="Genomic_DNA"/>
</dbReference>
<feature type="transmembrane region" description="Helical" evidence="1">
    <location>
        <begin position="65"/>
        <end position="89"/>
    </location>
</feature>
<organism evidence="3 4">
    <name type="scientific">Pedobacter steynii</name>
    <dbReference type="NCBI Taxonomy" id="430522"/>
    <lineage>
        <taxon>Bacteria</taxon>
        <taxon>Pseudomonadati</taxon>
        <taxon>Bacteroidota</taxon>
        <taxon>Sphingobacteriia</taxon>
        <taxon>Sphingobacteriales</taxon>
        <taxon>Sphingobacteriaceae</taxon>
        <taxon>Pedobacter</taxon>
    </lineage>
</organism>
<dbReference type="InterPro" id="IPR012867">
    <property type="entry name" value="DUF1648"/>
</dbReference>
<keyword evidence="1" id="KW-0812">Transmembrane</keyword>
<feature type="transmembrane region" description="Helical" evidence="1">
    <location>
        <begin position="20"/>
        <end position="39"/>
    </location>
</feature>
<dbReference type="RefSeq" id="WP_074608133.1">
    <property type="nucleotide sequence ID" value="NZ_FNGY01000005.1"/>
</dbReference>
<dbReference type="Proteomes" id="UP000183200">
    <property type="component" value="Unassembled WGS sequence"/>
</dbReference>
<dbReference type="OrthoDB" id="9808690at2"/>
<reference evidence="4" key="1">
    <citation type="submission" date="2016-10" db="EMBL/GenBank/DDBJ databases">
        <authorList>
            <person name="Varghese N."/>
            <person name="Submissions S."/>
        </authorList>
    </citation>
    <scope>NUCLEOTIDE SEQUENCE [LARGE SCALE GENOMIC DNA]</scope>
    <source>
        <strain evidence="4">DSM 19110</strain>
    </source>
</reference>
<dbReference type="Pfam" id="PF07853">
    <property type="entry name" value="DUF1648"/>
    <property type="match status" value="1"/>
</dbReference>
<evidence type="ECO:0000259" key="2">
    <source>
        <dbReference type="Pfam" id="PF07853"/>
    </source>
</evidence>
<feature type="domain" description="DUF1648" evidence="2">
    <location>
        <begin position="26"/>
        <end position="63"/>
    </location>
</feature>
<name>A0A1G9W776_9SPHI</name>
<accession>A0A1G9W776</accession>
<keyword evidence="1" id="KW-0472">Membrane</keyword>
<evidence type="ECO:0000313" key="4">
    <source>
        <dbReference type="Proteomes" id="UP000183200"/>
    </source>
</evidence>
<keyword evidence="4" id="KW-1185">Reference proteome</keyword>
<keyword evidence="1" id="KW-1133">Transmembrane helix</keyword>
<evidence type="ECO:0000256" key="1">
    <source>
        <dbReference type="SAM" id="Phobius"/>
    </source>
</evidence>
<dbReference type="AlphaFoldDB" id="A0A1G9W776"/>
<evidence type="ECO:0000313" key="3">
    <source>
        <dbReference type="EMBL" id="SDM80330.1"/>
    </source>
</evidence>
<sequence>MSIEKRPVIKLRLSIFDKGVEIFGLLVLLAAWVYVLVAYSKFSDSIPTHFSINGKPNAFGPKSDLYQLLTVCTSLYVLLTIANLFPQYFNYLKAITPENAERRYTIATRILRYLKVLIVLIFAALVFITTRY</sequence>
<protein>
    <recommendedName>
        <fullName evidence="2">DUF1648 domain-containing protein</fullName>
    </recommendedName>
</protein>